<evidence type="ECO:0000256" key="1">
    <source>
        <dbReference type="ARBA" id="ARBA00004721"/>
    </source>
</evidence>
<dbReference type="UniPathway" id="UPA00213"/>
<keyword evidence="7" id="KW-1133">Transmembrane helix</keyword>
<comment type="pathway">
    <text evidence="1">Secondary metabolite biosynthesis; terpenoid biosynthesis.</text>
</comment>
<dbReference type="SUPFAM" id="SSF48576">
    <property type="entry name" value="Terpenoid synthases"/>
    <property type="match status" value="2"/>
</dbReference>
<dbReference type="GO" id="GO:0000287">
    <property type="term" value="F:magnesium ion binding"/>
    <property type="evidence" value="ECO:0007669"/>
    <property type="project" value="InterPro"/>
</dbReference>
<dbReference type="FunFam" id="1.50.10.130:FF:000001">
    <property type="entry name" value="Isoprene synthase, chloroplastic"/>
    <property type="match status" value="2"/>
</dbReference>
<keyword evidence="7" id="KW-0812">Transmembrane</keyword>
<keyword evidence="4" id="KW-0460">Magnesium</keyword>
<gene>
    <name evidence="11" type="ORF">CKAN_01736400</name>
</gene>
<evidence type="ECO:0000256" key="6">
    <source>
        <dbReference type="SAM" id="MobiDB-lite"/>
    </source>
</evidence>
<feature type="transmembrane region" description="Helical" evidence="7">
    <location>
        <begin position="1181"/>
        <end position="1200"/>
    </location>
</feature>
<feature type="transmembrane region" description="Helical" evidence="7">
    <location>
        <begin position="1212"/>
        <end position="1231"/>
    </location>
</feature>
<dbReference type="PANTHER" id="PTHR31225">
    <property type="entry name" value="OS04G0344100 PROTEIN-RELATED"/>
    <property type="match status" value="1"/>
</dbReference>
<name>A0A443PC66_9MAGN</name>
<dbReference type="InterPro" id="IPR008930">
    <property type="entry name" value="Terpenoid_cyclase/PrenylTrfase"/>
</dbReference>
<dbReference type="Pfam" id="PF01397">
    <property type="entry name" value="Terpene_synth"/>
    <property type="match status" value="2"/>
</dbReference>
<evidence type="ECO:0000256" key="7">
    <source>
        <dbReference type="SAM" id="Phobius"/>
    </source>
</evidence>
<dbReference type="InterPro" id="IPR036965">
    <property type="entry name" value="Terpene_synth_N_sf"/>
</dbReference>
<dbReference type="InterPro" id="IPR000620">
    <property type="entry name" value="EamA_dom"/>
</dbReference>
<dbReference type="InterPro" id="IPR008949">
    <property type="entry name" value="Isoprenoid_synthase_dom_sf"/>
</dbReference>
<dbReference type="InterPro" id="IPR034741">
    <property type="entry name" value="Terpene_cyclase-like_1_C"/>
</dbReference>
<dbReference type="Pfam" id="PF03936">
    <property type="entry name" value="Terpene_synth_C"/>
    <property type="match status" value="2"/>
</dbReference>
<dbReference type="PANTHER" id="PTHR31225:SF98">
    <property type="entry name" value="TERPENE SYNTHASE 9-RELATED"/>
    <property type="match status" value="1"/>
</dbReference>
<evidence type="ECO:0000313" key="11">
    <source>
        <dbReference type="EMBL" id="RWR88360.1"/>
    </source>
</evidence>
<dbReference type="CDD" id="cd00684">
    <property type="entry name" value="Terpene_cyclase_plant_C1"/>
    <property type="match status" value="2"/>
</dbReference>
<dbReference type="AlphaFoldDB" id="A0A443PC66"/>
<evidence type="ECO:0000256" key="4">
    <source>
        <dbReference type="ARBA" id="ARBA00022842"/>
    </source>
</evidence>
<comment type="similarity">
    <text evidence="2">Belongs to the drug/metabolite transporter (DMT) superfamily. Plant drug/metabolite exporter (P-DME) (TC 2.A.7.4) family.</text>
</comment>
<dbReference type="InterPro" id="IPR005630">
    <property type="entry name" value="Terpene_synthase_metal-bd"/>
</dbReference>
<dbReference type="InterPro" id="IPR001906">
    <property type="entry name" value="Terpene_synth_N"/>
</dbReference>
<dbReference type="Gene3D" id="1.50.10.130">
    <property type="entry name" value="Terpene synthase, N-terminal domain"/>
    <property type="match status" value="2"/>
</dbReference>
<dbReference type="InterPro" id="IPR044814">
    <property type="entry name" value="Terpene_cyclase_plant_C1"/>
</dbReference>
<feature type="domain" description="EamA" evidence="8">
    <location>
        <begin position="1156"/>
        <end position="1228"/>
    </location>
</feature>
<accession>A0A443PC66</accession>
<dbReference type="InterPro" id="IPR050148">
    <property type="entry name" value="Terpene_synthase-like"/>
</dbReference>
<evidence type="ECO:0000313" key="12">
    <source>
        <dbReference type="Proteomes" id="UP000283530"/>
    </source>
</evidence>
<protein>
    <submittedName>
        <fullName evidence="11">Trans-ocimene synthase</fullName>
    </submittedName>
</protein>
<keyword evidence="5" id="KW-0456">Lyase</keyword>
<feature type="domain" description="Terpene synthase metal-binding" evidence="10">
    <location>
        <begin position="824"/>
        <end position="1030"/>
    </location>
</feature>
<evidence type="ECO:0000259" key="8">
    <source>
        <dbReference type="Pfam" id="PF00892"/>
    </source>
</evidence>
<feature type="domain" description="Terpene synthase N-terminal" evidence="9">
    <location>
        <begin position="603"/>
        <end position="771"/>
    </location>
</feature>
<organism evidence="11 12">
    <name type="scientific">Cinnamomum micranthum f. kanehirae</name>
    <dbReference type="NCBI Taxonomy" id="337451"/>
    <lineage>
        <taxon>Eukaryota</taxon>
        <taxon>Viridiplantae</taxon>
        <taxon>Streptophyta</taxon>
        <taxon>Embryophyta</taxon>
        <taxon>Tracheophyta</taxon>
        <taxon>Spermatophyta</taxon>
        <taxon>Magnoliopsida</taxon>
        <taxon>Magnoliidae</taxon>
        <taxon>Laurales</taxon>
        <taxon>Lauraceae</taxon>
        <taxon>Cinnamomum</taxon>
    </lineage>
</organism>
<evidence type="ECO:0000256" key="2">
    <source>
        <dbReference type="ARBA" id="ARBA00007635"/>
    </source>
</evidence>
<sequence>MVRTAQCIYNMEMYLPHWSRIPPRPPQLSQFQNSSRPKPLIQAGQQRNVLQIARRSANYHPSIWDPQLIESLTSPYGDECFETQLDELKLKAKRLLEATVEPLSWLELVDSIQRLGVAYHFQDEIKEGLDGVYGVGAHAGDDLYTAALQFRLLRRHGYGVTPDIFSKFLEKERTFKPCTSLDAKGLLSLYEASYTMIHGEEVLEDAKELSVKHLNRLMGNLQSNLREQVQHALEMPLHWRMPRLEAKHYIDVNGRSDERNMVLLELARLDFNFVQSKHQEELKEVSRKGLTKLISILTVIDDIYDVYGSLDELELFTEAIKRWDIEALETLPEYMKICYLALFNFVHEVSYDTLKDYGWNILPFIRKEWERLCMSYLVEAKWFGNDNKPVLDEYLRNGWISVGGPVVMVHAYFLQGQPIGKDSINFLDNGSELIYWSSVATRLNDDLGTSKAEMKRGDVPKAVECHMIQTGGSHEDAREHIKGLARDCWKKMNEECLKCSLPNSYVETVLNMVRTAQCIYQHGDGIGTSTGVTQDRVISLICEPNMSLIIQSLPHWSRTPPRPPQLSQFQNSSKPKPLIQTGQVQLNALHIAHRSANYHPSIWDPQYIESLTSTYGDECLGTRLEELKFEAKRLLEATVEPSSCLELVDSIQRLGVAYHFEDDIKNGLDGVYGVGAHSREDLYTAALQFRLLRQRGYGVTPDIFSKFLEKERTFKPCTSLDAKGLLSLYEASHTMIHGEEVLEDAKEFSVKHLNHLMGNLQSNLKEQVQHAQEMPLHWRMPRLEAKHYIDVNGWSDERNMVLLELARLDFNFVQSKHQEELKEVSRKGLTKLISILTVIDDIYDVYGSLDELELFTEAIKRWDIEALKTLPEYMKICYLALFNFVHEVSYDTLKDYGWNILPFIRKEWERLCMSYLVEAKWFGNDNKPVLDEYLRNGWISVGGPVAMVHAYFLQGQPIGKDSINFLDNGSELIYWSSVATRLNDDLGTSKAEMKRGDVPKAVECHMIQTGGSHEDAREYIKGLARDCWKKMNEECLKCSLPNSYVETVLNMVRTAQCIYQHGDGIGTSTGVTQDRVISLICEPKTQYRNTKRCRLIGTGFDVECVVAVASSDAGLSGSDRMLPPLQPSSKSSSFEVEENGGKSDLGFAYGVWDSALLVSPFFFWGTAMVAMKEVLPKAGPFFVSSFRLIPAKVMVIAFAAARGRKQPSGTAAWVWILLFGVVDAACFQVGFA</sequence>
<reference evidence="11 12" key="1">
    <citation type="journal article" date="2019" name="Nat. Plants">
        <title>Stout camphor tree genome fills gaps in understanding of flowering plant genome evolution.</title>
        <authorList>
            <person name="Chaw S.M."/>
            <person name="Liu Y.C."/>
            <person name="Wu Y.W."/>
            <person name="Wang H.Y."/>
            <person name="Lin C.I."/>
            <person name="Wu C.S."/>
            <person name="Ke H.M."/>
            <person name="Chang L.Y."/>
            <person name="Hsu C.Y."/>
            <person name="Yang H.T."/>
            <person name="Sudianto E."/>
            <person name="Hsu M.H."/>
            <person name="Wu K.P."/>
            <person name="Wang L.N."/>
            <person name="Leebens-Mack J.H."/>
            <person name="Tsai I.J."/>
        </authorList>
    </citation>
    <scope>NUCLEOTIDE SEQUENCE [LARGE SCALE GENOMIC DNA]</scope>
    <source>
        <strain evidence="12">cv. Chaw 1501</strain>
        <tissue evidence="11">Young leaves</tissue>
    </source>
</reference>
<evidence type="ECO:0000256" key="5">
    <source>
        <dbReference type="ARBA" id="ARBA00023239"/>
    </source>
</evidence>
<dbReference type="SUPFAM" id="SSF48239">
    <property type="entry name" value="Terpenoid cyclases/Protein prenyltransferases"/>
    <property type="match status" value="2"/>
</dbReference>
<dbReference type="OrthoDB" id="1936865at2759"/>
<proteinExistence type="inferred from homology"/>
<feature type="domain" description="Terpene synthase N-terminal" evidence="9">
    <location>
        <begin position="64"/>
        <end position="233"/>
    </location>
</feature>
<dbReference type="SFLD" id="SFLDG01014">
    <property type="entry name" value="Terpene_Cyclase_Like_1_N-term"/>
    <property type="match status" value="2"/>
</dbReference>
<dbReference type="GO" id="GO:0016020">
    <property type="term" value="C:membrane"/>
    <property type="evidence" value="ECO:0007669"/>
    <property type="project" value="InterPro"/>
</dbReference>
<keyword evidence="12" id="KW-1185">Reference proteome</keyword>
<keyword evidence="7" id="KW-0472">Membrane</keyword>
<dbReference type="GO" id="GO:0010333">
    <property type="term" value="F:terpene synthase activity"/>
    <property type="evidence" value="ECO:0007669"/>
    <property type="project" value="InterPro"/>
</dbReference>
<keyword evidence="3" id="KW-0479">Metal-binding</keyword>
<dbReference type="Proteomes" id="UP000283530">
    <property type="component" value="Unassembled WGS sequence"/>
</dbReference>
<dbReference type="EMBL" id="QPKB01000007">
    <property type="protein sequence ID" value="RWR88360.1"/>
    <property type="molecule type" value="Genomic_DNA"/>
</dbReference>
<dbReference type="SFLD" id="SFLDS00005">
    <property type="entry name" value="Isoprenoid_Synthase_Type_I"/>
    <property type="match status" value="2"/>
</dbReference>
<dbReference type="Gene3D" id="1.10.600.10">
    <property type="entry name" value="Farnesyl Diphosphate Synthase"/>
    <property type="match status" value="2"/>
</dbReference>
<feature type="region of interest" description="Disordered" evidence="6">
    <location>
        <begin position="1118"/>
        <end position="1137"/>
    </location>
</feature>
<evidence type="ECO:0000256" key="3">
    <source>
        <dbReference type="ARBA" id="ARBA00022723"/>
    </source>
</evidence>
<dbReference type="Pfam" id="PF00892">
    <property type="entry name" value="EamA"/>
    <property type="match status" value="1"/>
</dbReference>
<dbReference type="GO" id="GO:0016102">
    <property type="term" value="P:diterpenoid biosynthetic process"/>
    <property type="evidence" value="ECO:0007669"/>
    <property type="project" value="InterPro"/>
</dbReference>
<evidence type="ECO:0000259" key="9">
    <source>
        <dbReference type="Pfam" id="PF01397"/>
    </source>
</evidence>
<feature type="domain" description="Terpene synthase metal-binding" evidence="10">
    <location>
        <begin position="285"/>
        <end position="491"/>
    </location>
</feature>
<evidence type="ECO:0000259" key="10">
    <source>
        <dbReference type="Pfam" id="PF03936"/>
    </source>
</evidence>
<dbReference type="SFLD" id="SFLDG01019">
    <property type="entry name" value="Terpene_Cyclase_Like_1_C_Termi"/>
    <property type="match status" value="2"/>
</dbReference>
<comment type="caution">
    <text evidence="11">The sequence shown here is derived from an EMBL/GenBank/DDBJ whole genome shotgun (WGS) entry which is preliminary data.</text>
</comment>